<sequence length="61" mass="7068">MARVTPQAQLRRGRTARGKRVHGVEMNVQIAQTPKKLEDKLYFHRVCLQSERTLSKVLFSC</sequence>
<comment type="caution">
    <text evidence="1">The sequence shown here is derived from an EMBL/GenBank/DDBJ whole genome shotgun (WGS) entry which is preliminary data.</text>
</comment>
<dbReference type="EMBL" id="JAGTPW010000061">
    <property type="protein sequence ID" value="MBR8645976.1"/>
    <property type="molecule type" value="Genomic_DNA"/>
</dbReference>
<accession>A0A941J8S3</accession>
<organism evidence="1 2">
    <name type="scientific">Peribacillus frigoritolerans</name>
    <dbReference type="NCBI Taxonomy" id="450367"/>
    <lineage>
        <taxon>Bacteria</taxon>
        <taxon>Bacillati</taxon>
        <taxon>Bacillota</taxon>
        <taxon>Bacilli</taxon>
        <taxon>Bacillales</taxon>
        <taxon>Bacillaceae</taxon>
        <taxon>Peribacillus</taxon>
    </lineage>
</organism>
<evidence type="ECO:0000313" key="2">
    <source>
        <dbReference type="Proteomes" id="UP000680045"/>
    </source>
</evidence>
<name>A0A941J8S3_9BACI</name>
<protein>
    <submittedName>
        <fullName evidence="1">Uncharacterized protein</fullName>
    </submittedName>
</protein>
<dbReference type="Proteomes" id="UP000680045">
    <property type="component" value="Unassembled WGS sequence"/>
</dbReference>
<dbReference type="AlphaFoldDB" id="A0A941J8S3"/>
<proteinExistence type="predicted"/>
<gene>
    <name evidence="1" type="ORF">KEH51_24790</name>
</gene>
<evidence type="ECO:0000313" key="1">
    <source>
        <dbReference type="EMBL" id="MBR8645976.1"/>
    </source>
</evidence>
<reference evidence="1" key="1">
    <citation type="submission" date="2021-04" db="EMBL/GenBank/DDBJ databases">
        <title>Whole genome sequencing of Enterococci isolates from hospitalized patients.</title>
        <authorList>
            <person name="Ogoti B.M."/>
            <person name="Onyambu F.G."/>
        </authorList>
    </citation>
    <scope>NUCLEOTIDE SEQUENCE</scope>
    <source>
        <strain evidence="1">242</strain>
    </source>
</reference>